<comment type="caution">
    <text evidence="1">The sequence shown here is derived from an EMBL/GenBank/DDBJ whole genome shotgun (WGS) entry which is preliminary data.</text>
</comment>
<name>A0A2J4YAV8_9ENTR</name>
<organism evidence="1 2">
    <name type="scientific">Klebsiella michiganensis</name>
    <dbReference type="NCBI Taxonomy" id="1134687"/>
    <lineage>
        <taxon>Bacteria</taxon>
        <taxon>Pseudomonadati</taxon>
        <taxon>Pseudomonadota</taxon>
        <taxon>Gammaproteobacteria</taxon>
        <taxon>Enterobacterales</taxon>
        <taxon>Enterobacteriaceae</taxon>
        <taxon>Klebsiella/Raoultella group</taxon>
        <taxon>Klebsiella</taxon>
    </lineage>
</organism>
<protein>
    <submittedName>
        <fullName evidence="1">Uncharacterized protein</fullName>
    </submittedName>
</protein>
<proteinExistence type="predicted"/>
<dbReference type="EMBL" id="PIET01001814">
    <property type="protein sequence ID" value="PLM47943.1"/>
    <property type="molecule type" value="Genomic_DNA"/>
</dbReference>
<dbReference type="AlphaFoldDB" id="A0A2J4YAV8"/>
<evidence type="ECO:0000313" key="2">
    <source>
        <dbReference type="Proteomes" id="UP000234661"/>
    </source>
</evidence>
<accession>A0A2J4YAV8</accession>
<gene>
    <name evidence="1" type="ORF">CWM85_34645</name>
</gene>
<evidence type="ECO:0000313" key="1">
    <source>
        <dbReference type="EMBL" id="PLM47943.1"/>
    </source>
</evidence>
<feature type="non-terminal residue" evidence="1">
    <location>
        <position position="1"/>
    </location>
</feature>
<dbReference type="Proteomes" id="UP000234661">
    <property type="component" value="Unassembled WGS sequence"/>
</dbReference>
<reference evidence="1 2" key="2">
    <citation type="submission" date="2018-01" db="EMBL/GenBank/DDBJ databases">
        <title>Genomic study of Klebsiella pneumoniae.</title>
        <authorList>
            <person name="Yang Y."/>
            <person name="Bicalho R."/>
        </authorList>
    </citation>
    <scope>NUCLEOTIDE SEQUENCE [LARGE SCALE GENOMIC DNA]</scope>
    <source>
        <strain evidence="1 2">A2</strain>
    </source>
</reference>
<reference evidence="1 2" key="1">
    <citation type="submission" date="2017-11" db="EMBL/GenBank/DDBJ databases">
        <authorList>
            <person name="Han C.G."/>
        </authorList>
    </citation>
    <scope>NUCLEOTIDE SEQUENCE [LARGE SCALE GENOMIC DNA]</scope>
    <source>
        <strain evidence="1 2">A2</strain>
    </source>
</reference>
<sequence length="80" mass="9174">DKPSYNKKSSLPFDRKAKLYFIFSVDEGGNFEVLVNNSLVYCRYDAGKSSCVVDLQKGDSYMVRMSMCQVINERIVYQIA</sequence>